<feature type="DNA-binding region" description="H-T-H motif" evidence="2">
    <location>
        <begin position="28"/>
        <end position="47"/>
    </location>
</feature>
<dbReference type="AlphaFoldDB" id="A0A1M6IEC2"/>
<dbReference type="EMBL" id="FQZP01000042">
    <property type="protein sequence ID" value="SHJ32810.1"/>
    <property type="molecule type" value="Genomic_DNA"/>
</dbReference>
<evidence type="ECO:0000256" key="2">
    <source>
        <dbReference type="PROSITE-ProRule" id="PRU00335"/>
    </source>
</evidence>
<evidence type="ECO:0000313" key="5">
    <source>
        <dbReference type="Proteomes" id="UP000324781"/>
    </source>
</evidence>
<dbReference type="Pfam" id="PF00440">
    <property type="entry name" value="TetR_N"/>
    <property type="match status" value="1"/>
</dbReference>
<dbReference type="InterPro" id="IPR009057">
    <property type="entry name" value="Homeodomain-like_sf"/>
</dbReference>
<dbReference type="Gene3D" id="1.10.357.10">
    <property type="entry name" value="Tetracycline Repressor, domain 2"/>
    <property type="match status" value="1"/>
</dbReference>
<dbReference type="InterPro" id="IPR001647">
    <property type="entry name" value="HTH_TetR"/>
</dbReference>
<dbReference type="PROSITE" id="PS50977">
    <property type="entry name" value="HTH_TETR_2"/>
    <property type="match status" value="1"/>
</dbReference>
<sequence>MRELTGMQEKILDKALYLIGKNASFDIPVRAIAREAQVNVSAINYYFRTKNEMMRYVKEFYINNTIAAYAALDDESCSDEEKVIIVANEIMEYTIKYPGVLIILREAIKNQNTNELDARIVEITDSLNKKLYHTLARVLKTDEPDAQYGNMVFLSSIIHPIMNMEINHFKESIIHSKEERLKYIAYIIDRLKSK</sequence>
<gene>
    <name evidence="4" type="ORF">SAMN05444373_10428</name>
</gene>
<dbReference type="OrthoDB" id="9789566at2"/>
<evidence type="ECO:0000259" key="3">
    <source>
        <dbReference type="PROSITE" id="PS50977"/>
    </source>
</evidence>
<protein>
    <submittedName>
        <fullName evidence="4">Transcriptional regulator, TetR family</fullName>
    </submittedName>
</protein>
<dbReference type="GO" id="GO:0003677">
    <property type="term" value="F:DNA binding"/>
    <property type="evidence" value="ECO:0007669"/>
    <property type="project" value="UniProtKB-UniRule"/>
</dbReference>
<name>A0A1M6IEC2_9FIRM</name>
<organism evidence="4 5">
    <name type="scientific">Thermoclostridium caenicola</name>
    <dbReference type="NCBI Taxonomy" id="659425"/>
    <lineage>
        <taxon>Bacteria</taxon>
        <taxon>Bacillati</taxon>
        <taxon>Bacillota</taxon>
        <taxon>Clostridia</taxon>
        <taxon>Eubacteriales</taxon>
        <taxon>Oscillospiraceae</taxon>
        <taxon>Thermoclostridium</taxon>
    </lineage>
</organism>
<evidence type="ECO:0000256" key="1">
    <source>
        <dbReference type="ARBA" id="ARBA00023125"/>
    </source>
</evidence>
<proteinExistence type="predicted"/>
<reference evidence="4 5" key="1">
    <citation type="submission" date="2016-11" db="EMBL/GenBank/DDBJ databases">
        <authorList>
            <person name="Varghese N."/>
            <person name="Submissions S."/>
        </authorList>
    </citation>
    <scope>NUCLEOTIDE SEQUENCE [LARGE SCALE GENOMIC DNA]</scope>
    <source>
        <strain evidence="4 5">DSM 19027</strain>
    </source>
</reference>
<keyword evidence="1 2" id="KW-0238">DNA-binding</keyword>
<feature type="domain" description="HTH tetR-type" evidence="3">
    <location>
        <begin position="5"/>
        <end position="65"/>
    </location>
</feature>
<evidence type="ECO:0000313" key="4">
    <source>
        <dbReference type="EMBL" id="SHJ32810.1"/>
    </source>
</evidence>
<dbReference type="RefSeq" id="WP_149679215.1">
    <property type="nucleotide sequence ID" value="NZ_FQZP01000042.1"/>
</dbReference>
<dbReference type="Proteomes" id="UP000324781">
    <property type="component" value="Unassembled WGS sequence"/>
</dbReference>
<dbReference type="SUPFAM" id="SSF46689">
    <property type="entry name" value="Homeodomain-like"/>
    <property type="match status" value="1"/>
</dbReference>
<accession>A0A1M6IEC2</accession>
<keyword evidence="5" id="KW-1185">Reference proteome</keyword>